<evidence type="ECO:0000313" key="3">
    <source>
        <dbReference type="Proteomes" id="UP000469559"/>
    </source>
</evidence>
<dbReference type="AlphaFoldDB" id="A0A8T9BCR1"/>
<name>A0A8T9BCR1_9HELO</name>
<proteinExistence type="predicted"/>
<evidence type="ECO:0000256" key="1">
    <source>
        <dbReference type="SAM" id="MobiDB-lite"/>
    </source>
</evidence>
<dbReference type="EMBL" id="QGMF01000221">
    <property type="protein sequence ID" value="TVY17804.1"/>
    <property type="molecule type" value="Genomic_DNA"/>
</dbReference>
<reference evidence="2 3" key="1">
    <citation type="submission" date="2018-05" db="EMBL/GenBank/DDBJ databases">
        <title>Whole genome sequencing for identification of molecular markers to develop diagnostic detection tools for the regulated plant pathogen Lachnellula willkommii.</title>
        <authorList>
            <person name="Giroux E."/>
            <person name="Bilodeau G."/>
        </authorList>
    </citation>
    <scope>NUCLEOTIDE SEQUENCE [LARGE SCALE GENOMIC DNA]</scope>
    <source>
        <strain evidence="2 3">CBS 203.66</strain>
    </source>
</reference>
<protein>
    <submittedName>
        <fullName evidence="2">Uncharacterized protein</fullName>
    </submittedName>
</protein>
<dbReference type="OrthoDB" id="3945172at2759"/>
<dbReference type="Proteomes" id="UP000469559">
    <property type="component" value="Unassembled WGS sequence"/>
</dbReference>
<keyword evidence="3" id="KW-1185">Reference proteome</keyword>
<organism evidence="2 3">
    <name type="scientific">Lachnellula arida</name>
    <dbReference type="NCBI Taxonomy" id="1316785"/>
    <lineage>
        <taxon>Eukaryota</taxon>
        <taxon>Fungi</taxon>
        <taxon>Dikarya</taxon>
        <taxon>Ascomycota</taxon>
        <taxon>Pezizomycotina</taxon>
        <taxon>Leotiomycetes</taxon>
        <taxon>Helotiales</taxon>
        <taxon>Lachnaceae</taxon>
        <taxon>Lachnellula</taxon>
    </lineage>
</organism>
<feature type="region of interest" description="Disordered" evidence="1">
    <location>
        <begin position="101"/>
        <end position="185"/>
    </location>
</feature>
<feature type="compositionally biased region" description="Basic and acidic residues" evidence="1">
    <location>
        <begin position="113"/>
        <end position="146"/>
    </location>
</feature>
<gene>
    <name evidence="2" type="ORF">LARI1_G002812</name>
</gene>
<evidence type="ECO:0000313" key="2">
    <source>
        <dbReference type="EMBL" id="TVY17804.1"/>
    </source>
</evidence>
<accession>A0A8T9BCR1</accession>
<sequence>MHPVRVRAGRFLVSRAAFVNSCMRRSRISTITQNTQKHPLRSFFSSSRNPGSVSVSAWNKLSTGFTKAVSQVPAPAPVLRERVRLPNRRLLARAFYRGAGTGTGTRAFSGSGGEREKEGKEHVLEEGDKHNVQHDASRQGKEERAKGNGSRATSEGSGGSNERAREEFPEAPDTIGMQDERGGKN</sequence>
<comment type="caution">
    <text evidence="2">The sequence shown here is derived from an EMBL/GenBank/DDBJ whole genome shotgun (WGS) entry which is preliminary data.</text>
</comment>